<name>A0A915D8B0_9BILA</name>
<dbReference type="GO" id="GO:0006511">
    <property type="term" value="P:ubiquitin-dependent protein catabolic process"/>
    <property type="evidence" value="ECO:0007669"/>
    <property type="project" value="TreeGrafter"/>
</dbReference>
<dbReference type="Pfam" id="PF13639">
    <property type="entry name" value="zf-RING_2"/>
    <property type="match status" value="1"/>
</dbReference>
<dbReference type="InterPro" id="IPR001841">
    <property type="entry name" value="Znf_RING"/>
</dbReference>
<protein>
    <submittedName>
        <fullName evidence="7">RING-type domain-containing protein</fullName>
    </submittedName>
</protein>
<dbReference type="PROSITE" id="PS50089">
    <property type="entry name" value="ZF_RING_2"/>
    <property type="match status" value="1"/>
</dbReference>
<reference evidence="7" key="1">
    <citation type="submission" date="2022-11" db="UniProtKB">
        <authorList>
            <consortium name="WormBaseParasite"/>
        </authorList>
    </citation>
    <scope>IDENTIFICATION</scope>
</reference>
<dbReference type="AlphaFoldDB" id="A0A915D8B0"/>
<evidence type="ECO:0000256" key="4">
    <source>
        <dbReference type="PROSITE-ProRule" id="PRU00175"/>
    </source>
</evidence>
<dbReference type="GO" id="GO:0008270">
    <property type="term" value="F:zinc ion binding"/>
    <property type="evidence" value="ECO:0007669"/>
    <property type="project" value="UniProtKB-KW"/>
</dbReference>
<proteinExistence type="predicted"/>
<keyword evidence="6" id="KW-1185">Reference proteome</keyword>
<accession>A0A915D8B0</accession>
<dbReference type="Proteomes" id="UP000887574">
    <property type="component" value="Unplaced"/>
</dbReference>
<dbReference type="InterPro" id="IPR051834">
    <property type="entry name" value="RING_finger_E3_ligase"/>
</dbReference>
<evidence type="ECO:0000256" key="3">
    <source>
        <dbReference type="ARBA" id="ARBA00022833"/>
    </source>
</evidence>
<keyword evidence="2 4" id="KW-0863">Zinc-finger</keyword>
<dbReference type="GO" id="GO:0061630">
    <property type="term" value="F:ubiquitin protein ligase activity"/>
    <property type="evidence" value="ECO:0007669"/>
    <property type="project" value="TreeGrafter"/>
</dbReference>
<sequence>MEPQHLNDEHVDRVDGLPASPIFPLFQSMFEAFEAEDIMGRFNHSDGDLDDFGDFAFGERNFNDIMERLMAQADQGQTATISAEDILRLPVTQVNEKQLRNGVQCVTCMEPFVLDERVVALDCKHIFHRQCLEPWLRLHNTCPICRSVVDPKKWPADSTFNVRELD</sequence>
<evidence type="ECO:0000256" key="1">
    <source>
        <dbReference type="ARBA" id="ARBA00022723"/>
    </source>
</evidence>
<dbReference type="SUPFAM" id="SSF57850">
    <property type="entry name" value="RING/U-box"/>
    <property type="match status" value="1"/>
</dbReference>
<dbReference type="GO" id="GO:0005634">
    <property type="term" value="C:nucleus"/>
    <property type="evidence" value="ECO:0007669"/>
    <property type="project" value="TreeGrafter"/>
</dbReference>
<dbReference type="PANTHER" id="PTHR45931">
    <property type="entry name" value="SI:CH211-59O9.10"/>
    <property type="match status" value="1"/>
</dbReference>
<dbReference type="SMART" id="SM00184">
    <property type="entry name" value="RING"/>
    <property type="match status" value="1"/>
</dbReference>
<evidence type="ECO:0000313" key="7">
    <source>
        <dbReference type="WBParaSite" id="jg17077"/>
    </source>
</evidence>
<evidence type="ECO:0000256" key="2">
    <source>
        <dbReference type="ARBA" id="ARBA00022771"/>
    </source>
</evidence>
<organism evidence="6 7">
    <name type="scientific">Ditylenchus dipsaci</name>
    <dbReference type="NCBI Taxonomy" id="166011"/>
    <lineage>
        <taxon>Eukaryota</taxon>
        <taxon>Metazoa</taxon>
        <taxon>Ecdysozoa</taxon>
        <taxon>Nematoda</taxon>
        <taxon>Chromadorea</taxon>
        <taxon>Rhabditida</taxon>
        <taxon>Tylenchina</taxon>
        <taxon>Tylenchomorpha</taxon>
        <taxon>Sphaerularioidea</taxon>
        <taxon>Anguinidae</taxon>
        <taxon>Anguininae</taxon>
        <taxon>Ditylenchus</taxon>
    </lineage>
</organism>
<dbReference type="Gene3D" id="3.30.40.10">
    <property type="entry name" value="Zinc/RING finger domain, C3HC4 (zinc finger)"/>
    <property type="match status" value="1"/>
</dbReference>
<dbReference type="InterPro" id="IPR013083">
    <property type="entry name" value="Znf_RING/FYVE/PHD"/>
</dbReference>
<evidence type="ECO:0000259" key="5">
    <source>
        <dbReference type="PROSITE" id="PS50089"/>
    </source>
</evidence>
<dbReference type="WBParaSite" id="jg17077">
    <property type="protein sequence ID" value="jg17077"/>
    <property type="gene ID" value="jg17077"/>
</dbReference>
<keyword evidence="3" id="KW-0862">Zinc</keyword>
<feature type="domain" description="RING-type" evidence="5">
    <location>
        <begin position="105"/>
        <end position="146"/>
    </location>
</feature>
<evidence type="ECO:0000313" key="6">
    <source>
        <dbReference type="Proteomes" id="UP000887574"/>
    </source>
</evidence>
<keyword evidence="1" id="KW-0479">Metal-binding</keyword>
<dbReference type="PANTHER" id="PTHR45931:SF3">
    <property type="entry name" value="RING ZINC FINGER-CONTAINING PROTEIN"/>
    <property type="match status" value="1"/>
</dbReference>